<feature type="signal peptide" evidence="1">
    <location>
        <begin position="1"/>
        <end position="19"/>
    </location>
</feature>
<dbReference type="EMBL" id="VZOK01000004">
    <property type="protein sequence ID" value="KAB0640619.1"/>
    <property type="molecule type" value="Genomic_DNA"/>
</dbReference>
<comment type="caution">
    <text evidence="2">The sequence shown here is derived from an EMBL/GenBank/DDBJ whole genome shotgun (WGS) entry which is preliminary data.</text>
</comment>
<evidence type="ECO:0000313" key="2">
    <source>
        <dbReference type="EMBL" id="KAB0640619.1"/>
    </source>
</evidence>
<keyword evidence="1" id="KW-0732">Signal</keyword>
<dbReference type="AlphaFoldDB" id="A0A6L3N3P3"/>
<proteinExistence type="predicted"/>
<feature type="chain" id="PRO_5026702272" evidence="1">
    <location>
        <begin position="20"/>
        <end position="110"/>
    </location>
</feature>
<protein>
    <submittedName>
        <fullName evidence="2">Uncharacterized protein</fullName>
    </submittedName>
</protein>
<sequence length="110" mass="12217">MKRIALSLLLAGLSVSTFAATKDDIIKSIDSCNQITTQYLPNGKYDPTAIDQLYTVFNLDEQKEDAKDTIKRANEDKDPVELYKAPNGSCTLKITTHEGSLVKPIVEQKQ</sequence>
<gene>
    <name evidence="2" type="ORF">F7R25_03755</name>
</gene>
<evidence type="ECO:0000256" key="1">
    <source>
        <dbReference type="SAM" id="SignalP"/>
    </source>
</evidence>
<evidence type="ECO:0000313" key="3">
    <source>
        <dbReference type="Proteomes" id="UP000473470"/>
    </source>
</evidence>
<reference evidence="2 3" key="1">
    <citation type="submission" date="2019-09" db="EMBL/GenBank/DDBJ databases">
        <title>Draft genome sequences of 48 bacterial type strains from the CCUG.</title>
        <authorList>
            <person name="Tunovic T."/>
            <person name="Pineiro-Iglesias B."/>
            <person name="Unosson C."/>
            <person name="Inganas E."/>
            <person name="Ohlen M."/>
            <person name="Cardew S."/>
            <person name="Jensie-Markopoulos S."/>
            <person name="Salva-Serra F."/>
            <person name="Jaen-Luchoro D."/>
            <person name="Karlsson R."/>
            <person name="Svensson-Stadler L."/>
            <person name="Chun J."/>
            <person name="Moore E."/>
        </authorList>
    </citation>
    <scope>NUCLEOTIDE SEQUENCE [LARGE SCALE GENOMIC DNA]</scope>
    <source>
        <strain evidence="2 3">CCUG 65686</strain>
    </source>
</reference>
<accession>A0A6L3N3P3</accession>
<dbReference type="RefSeq" id="WP_150998268.1">
    <property type="nucleotide sequence ID" value="NZ_CABVPM010000001.1"/>
</dbReference>
<dbReference type="Proteomes" id="UP000473470">
    <property type="component" value="Unassembled WGS sequence"/>
</dbReference>
<name>A0A6L3N3P3_9BURK</name>
<organism evidence="2 3">
    <name type="scientific">Burkholderia stagnalis</name>
    <dbReference type="NCBI Taxonomy" id="1503054"/>
    <lineage>
        <taxon>Bacteria</taxon>
        <taxon>Pseudomonadati</taxon>
        <taxon>Pseudomonadota</taxon>
        <taxon>Betaproteobacteria</taxon>
        <taxon>Burkholderiales</taxon>
        <taxon>Burkholderiaceae</taxon>
        <taxon>Burkholderia</taxon>
        <taxon>Burkholderia cepacia complex</taxon>
    </lineage>
</organism>